<evidence type="ECO:0000256" key="1">
    <source>
        <dbReference type="SAM" id="MobiDB-lite"/>
    </source>
</evidence>
<dbReference type="InterPro" id="IPR022496">
    <property type="entry name" value="T6A_TsaB"/>
</dbReference>
<dbReference type="Pfam" id="PF00814">
    <property type="entry name" value="TsaD"/>
    <property type="match status" value="1"/>
</dbReference>
<feature type="compositionally biased region" description="Basic and acidic residues" evidence="1">
    <location>
        <begin position="246"/>
        <end position="263"/>
    </location>
</feature>
<organism evidence="3 4">
    <name type="scientific">Pseudodesulfovibrio cashew</name>
    <dbReference type="NCBI Taxonomy" id="2678688"/>
    <lineage>
        <taxon>Bacteria</taxon>
        <taxon>Pseudomonadati</taxon>
        <taxon>Thermodesulfobacteriota</taxon>
        <taxon>Desulfovibrionia</taxon>
        <taxon>Desulfovibrionales</taxon>
        <taxon>Desulfovibrionaceae</taxon>
    </lineage>
</organism>
<reference evidence="3 4" key="1">
    <citation type="submission" date="2019-11" db="EMBL/GenBank/DDBJ databases">
        <authorList>
            <person name="Zheng R.K."/>
            <person name="Sun C.M."/>
        </authorList>
    </citation>
    <scope>NUCLEOTIDE SEQUENCE [LARGE SCALE GENOMIC DNA]</scope>
    <source>
        <strain evidence="3 4">SRB007</strain>
    </source>
</reference>
<keyword evidence="3" id="KW-0808">Transferase</keyword>
<dbReference type="AlphaFoldDB" id="A0A6I6JKI1"/>
<dbReference type="GO" id="GO:0016740">
    <property type="term" value="F:transferase activity"/>
    <property type="evidence" value="ECO:0007669"/>
    <property type="project" value="UniProtKB-KW"/>
</dbReference>
<feature type="domain" description="Gcp-like" evidence="2">
    <location>
        <begin position="54"/>
        <end position="140"/>
    </location>
</feature>
<gene>
    <name evidence="3" type="primary">tsaB</name>
    <name evidence="3" type="ORF">GM415_12035</name>
</gene>
<dbReference type="NCBIfam" id="TIGR03725">
    <property type="entry name" value="T6A_YeaZ"/>
    <property type="match status" value="1"/>
</dbReference>
<dbReference type="Gene3D" id="3.30.420.40">
    <property type="match status" value="2"/>
</dbReference>
<dbReference type="Proteomes" id="UP000428328">
    <property type="component" value="Chromosome"/>
</dbReference>
<dbReference type="SUPFAM" id="SSF53067">
    <property type="entry name" value="Actin-like ATPase domain"/>
    <property type="match status" value="1"/>
</dbReference>
<feature type="region of interest" description="Disordered" evidence="1">
    <location>
        <begin position="241"/>
        <end position="263"/>
    </location>
</feature>
<dbReference type="GO" id="GO:0002949">
    <property type="term" value="P:tRNA threonylcarbamoyladenosine modification"/>
    <property type="evidence" value="ECO:0007669"/>
    <property type="project" value="InterPro"/>
</dbReference>
<name>A0A6I6JKI1_9BACT</name>
<proteinExistence type="predicted"/>
<dbReference type="RefSeq" id="WP_158948489.1">
    <property type="nucleotide sequence ID" value="NZ_CP046400.1"/>
</dbReference>
<dbReference type="InterPro" id="IPR000905">
    <property type="entry name" value="Gcp-like_dom"/>
</dbReference>
<keyword evidence="4" id="KW-1185">Reference proteome</keyword>
<accession>A0A6I6JKI1</accession>
<evidence type="ECO:0000259" key="2">
    <source>
        <dbReference type="Pfam" id="PF00814"/>
    </source>
</evidence>
<dbReference type="KEGG" id="psel:GM415_12035"/>
<dbReference type="InterPro" id="IPR043129">
    <property type="entry name" value="ATPase_NBD"/>
</dbReference>
<protein>
    <submittedName>
        <fullName evidence="3">tRNA (Adenosine(37)-N6)-threonylcarbamoyltransferase complex dimerization subunit type 1 TsaB</fullName>
    </submittedName>
</protein>
<evidence type="ECO:0000313" key="3">
    <source>
        <dbReference type="EMBL" id="QGY40823.1"/>
    </source>
</evidence>
<evidence type="ECO:0000313" key="4">
    <source>
        <dbReference type="Proteomes" id="UP000428328"/>
    </source>
</evidence>
<dbReference type="EMBL" id="CP046400">
    <property type="protein sequence ID" value="QGY40823.1"/>
    <property type="molecule type" value="Genomic_DNA"/>
</dbReference>
<sequence>MTSVASSHKSSGLVLAMGGTEERLQLALGQPVPGGWRMLASREWTVPGESIRFLVPGLKETLDGFGLTVRDIDRIACIRGPGSFTGLRLVLAAAEGLAAGSGAALAGLEYLPLLAAGPAPLITGPLHVLTYARRGLVYLQSFAAPSLETLHPLCSLPLAEAAKTVKFLGEQGHLMGSGLRKNPEFFAELAADCPGYVMLPSRWDNASPEMLLDAALHADYASASIEPVYVRATDAEDNLPNIAKKRGLDPDEAKRRLEELQRS</sequence>